<evidence type="ECO:0000256" key="1">
    <source>
        <dbReference type="ARBA" id="ARBA00004322"/>
    </source>
</evidence>
<evidence type="ECO:0000256" key="4">
    <source>
        <dbReference type="ARBA" id="ARBA00004604"/>
    </source>
</evidence>
<evidence type="ECO:0000256" key="11">
    <source>
        <dbReference type="ARBA" id="ARBA00022499"/>
    </source>
</evidence>
<feature type="region of interest" description="Disordered" evidence="24">
    <location>
        <begin position="179"/>
        <end position="205"/>
    </location>
</feature>
<dbReference type="CDD" id="cd13151">
    <property type="entry name" value="DAXX_helical_bundle"/>
    <property type="match status" value="1"/>
</dbReference>
<feature type="compositionally biased region" description="Low complexity" evidence="24">
    <location>
        <begin position="615"/>
        <end position="632"/>
    </location>
</feature>
<evidence type="ECO:0000256" key="9">
    <source>
        <dbReference type="ARBA" id="ARBA00022490"/>
    </source>
</evidence>
<evidence type="ECO:0000256" key="23">
    <source>
        <dbReference type="SAM" id="Coils"/>
    </source>
</evidence>
<keyword evidence="16" id="KW-0805">Transcription regulation</keyword>
<keyword evidence="19" id="KW-0143">Chaperone</keyword>
<dbReference type="GO" id="GO:0016605">
    <property type="term" value="C:PML body"/>
    <property type="evidence" value="ECO:0007669"/>
    <property type="project" value="UniProtKB-SubCell"/>
</dbReference>
<dbReference type="GO" id="GO:0003714">
    <property type="term" value="F:transcription corepressor activity"/>
    <property type="evidence" value="ECO:0007669"/>
    <property type="project" value="TreeGrafter"/>
</dbReference>
<dbReference type="FunFam" id="1.20.58.2170:FF:000001">
    <property type="entry name" value="Death domain-associated protein 6"/>
    <property type="match status" value="1"/>
</dbReference>
<dbReference type="PANTHER" id="PTHR12766:SF7">
    <property type="entry name" value="DEATH DOMAIN-ASSOCIATED PROTEIN 6"/>
    <property type="match status" value="1"/>
</dbReference>
<feature type="region of interest" description="Disordered" evidence="24">
    <location>
        <begin position="1"/>
        <end position="47"/>
    </location>
</feature>
<dbReference type="InterPro" id="IPR046426">
    <property type="entry name" value="DAXX_histone-bd_sf"/>
</dbReference>
<dbReference type="AlphaFoldDB" id="A0A4W3GQ33"/>
<evidence type="ECO:0000313" key="28">
    <source>
        <dbReference type="Proteomes" id="UP000314986"/>
    </source>
</evidence>
<evidence type="ECO:0000313" key="27">
    <source>
        <dbReference type="Ensembl" id="ENSCMIP00000000214.1"/>
    </source>
</evidence>
<dbReference type="InterPro" id="IPR038298">
    <property type="entry name" value="Daxx_N_sf"/>
</dbReference>
<feature type="compositionally biased region" description="Basic and acidic residues" evidence="24">
    <location>
        <begin position="659"/>
        <end position="671"/>
    </location>
</feature>
<dbReference type="PANTHER" id="PTHR12766">
    <property type="entry name" value="DEATH DOMAIN-ASSOCIATED PROTEIN 6 DAXX"/>
    <property type="match status" value="1"/>
</dbReference>
<feature type="compositionally biased region" description="Acidic residues" evidence="24">
    <location>
        <begin position="530"/>
        <end position="548"/>
    </location>
</feature>
<evidence type="ECO:0000256" key="24">
    <source>
        <dbReference type="SAM" id="MobiDB-lite"/>
    </source>
</evidence>
<dbReference type="Gene3D" id="1.10.8.810">
    <property type="entry name" value="Daxx helical bundle domain"/>
    <property type="match status" value="1"/>
</dbReference>
<feature type="coiled-coil region" evidence="23">
    <location>
        <begin position="209"/>
        <end position="246"/>
    </location>
</feature>
<feature type="domain" description="Daxx N-terminal Rassf1C-interacting" evidence="25">
    <location>
        <begin position="76"/>
        <end position="167"/>
    </location>
</feature>
<keyword evidence="18" id="KW-0804">Transcription</keyword>
<feature type="compositionally biased region" description="Acidic residues" evidence="24">
    <location>
        <begin position="513"/>
        <end position="522"/>
    </location>
</feature>
<reference evidence="28" key="2">
    <citation type="journal article" date="2007" name="PLoS Biol.">
        <title>Survey sequencing and comparative analysis of the elephant shark (Callorhinchus milii) genome.</title>
        <authorList>
            <person name="Venkatesh B."/>
            <person name="Kirkness E.F."/>
            <person name="Loh Y.H."/>
            <person name="Halpern A.L."/>
            <person name="Lee A.P."/>
            <person name="Johnson J."/>
            <person name="Dandona N."/>
            <person name="Viswanathan L.D."/>
            <person name="Tay A."/>
            <person name="Venter J.C."/>
            <person name="Strausberg R.L."/>
            <person name="Brenner S."/>
        </authorList>
    </citation>
    <scope>NUCLEOTIDE SEQUENCE [LARGE SCALE GENOMIC DNA]</scope>
</reference>
<evidence type="ECO:0000256" key="8">
    <source>
        <dbReference type="ARBA" id="ARBA00022454"/>
    </source>
</evidence>
<evidence type="ECO:0000259" key="26">
    <source>
        <dbReference type="Pfam" id="PF20920"/>
    </source>
</evidence>
<evidence type="ECO:0000256" key="14">
    <source>
        <dbReference type="ARBA" id="ARBA00022843"/>
    </source>
</evidence>
<dbReference type="FunFam" id="1.10.8.810:FF:000001">
    <property type="entry name" value="Death domain-associated protein 6"/>
    <property type="match status" value="1"/>
</dbReference>
<evidence type="ECO:0000259" key="25">
    <source>
        <dbReference type="Pfam" id="PF03344"/>
    </source>
</evidence>
<proteinExistence type="inferred from homology"/>
<evidence type="ECO:0000256" key="22">
    <source>
        <dbReference type="ARBA" id="ARBA00029641"/>
    </source>
</evidence>
<keyword evidence="28" id="KW-1185">Reference proteome</keyword>
<dbReference type="OMA" id="DVEMECN"/>
<dbReference type="GO" id="GO:0003713">
    <property type="term" value="F:transcription coactivator activity"/>
    <property type="evidence" value="ECO:0007669"/>
    <property type="project" value="TreeGrafter"/>
</dbReference>
<dbReference type="GO" id="GO:0005737">
    <property type="term" value="C:cytoplasm"/>
    <property type="evidence" value="ECO:0007669"/>
    <property type="project" value="UniProtKB-SubCell"/>
</dbReference>
<keyword evidence="12" id="KW-0597">Phosphoprotein</keyword>
<dbReference type="InterPro" id="IPR031333">
    <property type="entry name" value="Daxx_N"/>
</dbReference>
<dbReference type="GeneTree" id="ENSGT00390000009448"/>
<evidence type="ECO:0000256" key="7">
    <source>
        <dbReference type="ARBA" id="ARBA00019298"/>
    </source>
</evidence>
<keyword evidence="8" id="KW-0158">Chromosome</keyword>
<dbReference type="GO" id="GO:0042393">
    <property type="term" value="F:histone binding"/>
    <property type="evidence" value="ECO:0007669"/>
    <property type="project" value="InterPro"/>
</dbReference>
<reference evidence="27" key="5">
    <citation type="submission" date="2025-09" db="UniProtKB">
        <authorList>
            <consortium name="Ensembl"/>
        </authorList>
    </citation>
    <scope>IDENTIFICATION</scope>
</reference>
<feature type="compositionally biased region" description="Acidic residues" evidence="24">
    <location>
        <begin position="471"/>
        <end position="505"/>
    </location>
</feature>
<dbReference type="Pfam" id="PF20920">
    <property type="entry name" value="DAXX_hist_bd"/>
    <property type="match status" value="1"/>
</dbReference>
<evidence type="ECO:0000256" key="15">
    <source>
        <dbReference type="ARBA" id="ARBA00022853"/>
    </source>
</evidence>
<dbReference type="Gene3D" id="1.20.58.2170">
    <property type="match status" value="1"/>
</dbReference>
<reference evidence="28" key="1">
    <citation type="journal article" date="2006" name="Science">
        <title>Ancient noncoding elements conserved in the human genome.</title>
        <authorList>
            <person name="Venkatesh B."/>
            <person name="Kirkness E.F."/>
            <person name="Loh Y.H."/>
            <person name="Halpern A.L."/>
            <person name="Lee A.P."/>
            <person name="Johnson J."/>
            <person name="Dandona N."/>
            <person name="Viswanathan L.D."/>
            <person name="Tay A."/>
            <person name="Venter J.C."/>
            <person name="Strausberg R.L."/>
            <person name="Brenner S."/>
        </authorList>
    </citation>
    <scope>NUCLEOTIDE SEQUENCE [LARGE SCALE GENOMIC DNA]</scope>
</reference>
<evidence type="ECO:0000256" key="2">
    <source>
        <dbReference type="ARBA" id="ARBA00004496"/>
    </source>
</evidence>
<dbReference type="Ensembl" id="ENSCMIT00000000242.1">
    <property type="protein sequence ID" value="ENSCMIP00000000214.1"/>
    <property type="gene ID" value="ENSCMIG00000000162.1"/>
</dbReference>
<sequence>METPGGDGIVNLLTDDEEEEEEKPEAQASPGAQPGPGSQRRLHLQPPVPVPVPVELSAILTGVELAGEALMEEQRQRERGLVLRENQRLFTEFVDFCRTLTEENPEVINFLEKKYSKAFGAYLSSTEFRNVLGRCLTRVQSKRSKVFVYIKELCTALKANSQKTKAALGAVAATAMITGRDGGPEGRGDQLKAPAPDRKRSGGGSRRQIRYLENLLSVYTNEIRRLQEKELDLNQLEDEDSVYIQEHRLKKKMVKIFQKLCELKSCSSLTGRVIEQRIAFTGTRYPEVNRRVERFINKPDNFPDYQDIRNIITKANARHGLGLGQRHIQSMAQDAFREVGNRLQERRHLDLVYNFGSHLTDDYKPGKDPALMDTGLDKRLKANRSLAMSHLDEVVKKYAGIQDVGEIEEEERRRQKKLLQAASAPEPTPTTPAEPSSTTSPTPAPDSTDPEERTRGGEPEGKPEERQDAMGSEEEDGEEEEEEEEEEDDEEEEEDDLSSDPDIEEELAKIPEEAEGEEEAQEEEKLAGSEAEEGEPSDESVASSDEEESRVSEEEETHRLNGGKEEEEPEGEGGVSADRERGAGEGPPGGSGHKCAAVPIAVGGSGAHGEPSPITAATATETGTGSTSEGGAVTPATAEEGRDSKNGGGASEGGSPLMFDHEKATEARELHGLSPQDTNPPSVRSDPRQGESQSPPPEHEPESAPSTNSLAPPRPRDTELRADEKAARDEPCSGKMQERHAQRPETCLTAVNGRKRESTNHGASPITKRVKREVGAQDW</sequence>
<evidence type="ECO:0000256" key="18">
    <source>
        <dbReference type="ARBA" id="ARBA00023163"/>
    </source>
</evidence>
<reference evidence="28" key="3">
    <citation type="journal article" date="2014" name="Nature">
        <title>Elephant shark genome provides unique insights into gnathostome evolution.</title>
        <authorList>
            <consortium name="International Elephant Shark Genome Sequencing Consortium"/>
            <person name="Venkatesh B."/>
            <person name="Lee A.P."/>
            <person name="Ravi V."/>
            <person name="Maurya A.K."/>
            <person name="Lian M.M."/>
            <person name="Swann J.B."/>
            <person name="Ohta Y."/>
            <person name="Flajnik M.F."/>
            <person name="Sutoh Y."/>
            <person name="Kasahara M."/>
            <person name="Hoon S."/>
            <person name="Gangu V."/>
            <person name="Roy S.W."/>
            <person name="Irimia M."/>
            <person name="Korzh V."/>
            <person name="Kondrychyn I."/>
            <person name="Lim Z.W."/>
            <person name="Tay B.H."/>
            <person name="Tohari S."/>
            <person name="Kong K.W."/>
            <person name="Ho S."/>
            <person name="Lorente-Galdos B."/>
            <person name="Quilez J."/>
            <person name="Marques-Bonet T."/>
            <person name="Raney B.J."/>
            <person name="Ingham P.W."/>
            <person name="Tay A."/>
            <person name="Hillier L.W."/>
            <person name="Minx P."/>
            <person name="Boehm T."/>
            <person name="Wilson R.K."/>
            <person name="Brenner S."/>
            <person name="Warren W.C."/>
        </authorList>
    </citation>
    <scope>NUCLEOTIDE SEQUENCE [LARGE SCALE GENOMIC DNA]</scope>
</reference>
<reference evidence="27" key="4">
    <citation type="submission" date="2025-08" db="UniProtKB">
        <authorList>
            <consortium name="Ensembl"/>
        </authorList>
    </citation>
    <scope>IDENTIFICATION</scope>
</reference>
<feature type="compositionally biased region" description="Basic and acidic residues" evidence="24">
    <location>
        <begin position="549"/>
        <end position="564"/>
    </location>
</feature>
<comment type="subcellular location">
    <subcellularLocation>
        <location evidence="3">Chromosome</location>
        <location evidence="3">Centromere</location>
    </subcellularLocation>
    <subcellularLocation>
        <location evidence="2">Cytoplasm</location>
    </subcellularLocation>
    <subcellularLocation>
        <location evidence="1">Nucleus</location>
        <location evidence="1">PML body</location>
    </subcellularLocation>
    <subcellularLocation>
        <location evidence="4">Nucleus</location>
        <location evidence="4">Nucleolus</location>
    </subcellularLocation>
    <subcellularLocation>
        <location evidence="5">Nucleus</location>
        <location evidence="5">Nucleoplasm</location>
    </subcellularLocation>
</comment>
<keyword evidence="20" id="KW-0539">Nucleus</keyword>
<dbReference type="GO" id="GO:0006915">
    <property type="term" value="P:apoptotic process"/>
    <property type="evidence" value="ECO:0007669"/>
    <property type="project" value="UniProtKB-KW"/>
</dbReference>
<dbReference type="InParanoid" id="A0A4W3GQ33"/>
<name>A0A4W3GQ33_CALMI</name>
<protein>
    <recommendedName>
        <fullName evidence="7">Death domain-associated protein 6</fullName>
    </recommendedName>
    <alternativeName>
        <fullName evidence="22">Daxx</fullName>
    </alternativeName>
</protein>
<feature type="domain" description="Daxx histone-binding" evidence="26">
    <location>
        <begin position="314"/>
        <end position="399"/>
    </location>
</feature>
<dbReference type="CDD" id="cd13150">
    <property type="entry name" value="DAXX_histone_binding"/>
    <property type="match status" value="1"/>
</dbReference>
<comment type="similarity">
    <text evidence="6">Belongs to the DAXX family.</text>
</comment>
<keyword evidence="14" id="KW-0832">Ubl conjugation</keyword>
<feature type="region of interest" description="Disordered" evidence="24">
    <location>
        <begin position="407"/>
        <end position="779"/>
    </location>
</feature>
<dbReference type="GO" id="GO:0000775">
    <property type="term" value="C:chromosome, centromeric region"/>
    <property type="evidence" value="ECO:0007669"/>
    <property type="project" value="UniProtKB-SubCell"/>
</dbReference>
<evidence type="ECO:0000256" key="10">
    <source>
        <dbReference type="ARBA" id="ARBA00022491"/>
    </source>
</evidence>
<evidence type="ECO:0000256" key="3">
    <source>
        <dbReference type="ARBA" id="ARBA00004584"/>
    </source>
</evidence>
<keyword evidence="13" id="KW-0053">Apoptosis</keyword>
<feature type="compositionally biased region" description="Low complexity" evidence="24">
    <location>
        <begin position="433"/>
        <end position="447"/>
    </location>
</feature>
<keyword evidence="9" id="KW-0963">Cytoplasm</keyword>
<keyword evidence="21" id="KW-0137">Centromere</keyword>
<evidence type="ECO:0000256" key="13">
    <source>
        <dbReference type="ARBA" id="ARBA00022703"/>
    </source>
</evidence>
<keyword evidence="11" id="KW-1017">Isopeptide bond</keyword>
<evidence type="ECO:0000256" key="20">
    <source>
        <dbReference type="ARBA" id="ARBA00023242"/>
    </source>
</evidence>
<dbReference type="InterPro" id="IPR046378">
    <property type="entry name" value="DAXX_histone-bd"/>
</dbReference>
<organism evidence="27 28">
    <name type="scientific">Callorhinchus milii</name>
    <name type="common">Ghost shark</name>
    <dbReference type="NCBI Taxonomy" id="7868"/>
    <lineage>
        <taxon>Eukaryota</taxon>
        <taxon>Metazoa</taxon>
        <taxon>Chordata</taxon>
        <taxon>Craniata</taxon>
        <taxon>Vertebrata</taxon>
        <taxon>Chondrichthyes</taxon>
        <taxon>Holocephali</taxon>
        <taxon>Chimaeriformes</taxon>
        <taxon>Callorhinchidae</taxon>
        <taxon>Callorhinchus</taxon>
    </lineage>
</organism>
<feature type="compositionally biased region" description="Basic and acidic residues" evidence="24">
    <location>
        <begin position="714"/>
        <end position="743"/>
    </location>
</feature>
<feature type="compositionally biased region" description="Basic and acidic residues" evidence="24">
    <location>
        <begin position="450"/>
        <end position="468"/>
    </location>
</feature>
<dbReference type="Pfam" id="PF03344">
    <property type="entry name" value="Daxx"/>
    <property type="match status" value="1"/>
</dbReference>
<keyword evidence="17 23" id="KW-0175">Coiled coil</keyword>
<evidence type="ECO:0000256" key="6">
    <source>
        <dbReference type="ARBA" id="ARBA00008592"/>
    </source>
</evidence>
<dbReference type="GO" id="GO:0006334">
    <property type="term" value="P:nucleosome assembly"/>
    <property type="evidence" value="ECO:0007669"/>
    <property type="project" value="TreeGrafter"/>
</dbReference>
<evidence type="ECO:0000256" key="12">
    <source>
        <dbReference type="ARBA" id="ARBA00022553"/>
    </source>
</evidence>
<feature type="compositionally biased region" description="Acidic residues" evidence="24">
    <location>
        <begin position="14"/>
        <end position="23"/>
    </location>
</feature>
<evidence type="ECO:0000256" key="19">
    <source>
        <dbReference type="ARBA" id="ARBA00023186"/>
    </source>
</evidence>
<dbReference type="GO" id="GO:0042981">
    <property type="term" value="P:regulation of apoptotic process"/>
    <property type="evidence" value="ECO:0007669"/>
    <property type="project" value="TreeGrafter"/>
</dbReference>
<feature type="compositionally biased region" description="Basic and acidic residues" evidence="24">
    <location>
        <begin position="182"/>
        <end position="200"/>
    </location>
</feature>
<evidence type="ECO:0000256" key="16">
    <source>
        <dbReference type="ARBA" id="ARBA00023015"/>
    </source>
</evidence>
<evidence type="ECO:0000256" key="17">
    <source>
        <dbReference type="ARBA" id="ARBA00023054"/>
    </source>
</evidence>
<dbReference type="GO" id="GO:0050681">
    <property type="term" value="F:nuclear androgen receptor binding"/>
    <property type="evidence" value="ECO:0007669"/>
    <property type="project" value="TreeGrafter"/>
</dbReference>
<keyword evidence="15" id="KW-0156">Chromatin regulator</keyword>
<dbReference type="GO" id="GO:0005730">
    <property type="term" value="C:nucleolus"/>
    <property type="evidence" value="ECO:0007669"/>
    <property type="project" value="UniProtKB-SubCell"/>
</dbReference>
<dbReference type="STRING" id="7868.ENSCMIP00000000214"/>
<accession>A0A4W3GQ33</accession>
<evidence type="ECO:0000256" key="21">
    <source>
        <dbReference type="ARBA" id="ARBA00023328"/>
    </source>
</evidence>
<evidence type="ECO:0000256" key="5">
    <source>
        <dbReference type="ARBA" id="ARBA00004642"/>
    </source>
</evidence>
<dbReference type="Proteomes" id="UP000314986">
    <property type="component" value="Unassembled WGS sequence"/>
</dbReference>
<keyword evidence="10" id="KW-0678">Repressor</keyword>